<dbReference type="InterPro" id="IPR050554">
    <property type="entry name" value="Met_Synthase/Corrinoid"/>
</dbReference>
<dbReference type="InterPro" id="IPR006158">
    <property type="entry name" value="Cobalamin-bd"/>
</dbReference>
<evidence type="ECO:0000313" key="4">
    <source>
        <dbReference type="Proteomes" id="UP000184010"/>
    </source>
</evidence>
<dbReference type="Proteomes" id="UP000184010">
    <property type="component" value="Unassembled WGS sequence"/>
</dbReference>
<evidence type="ECO:0000259" key="2">
    <source>
        <dbReference type="PROSITE" id="PS51337"/>
    </source>
</evidence>
<dbReference type="AlphaFoldDB" id="A0A1M7UJ37"/>
<evidence type="ECO:0000259" key="1">
    <source>
        <dbReference type="PROSITE" id="PS51332"/>
    </source>
</evidence>
<feature type="domain" description="B12-binding" evidence="1">
    <location>
        <begin position="89"/>
        <end position="218"/>
    </location>
</feature>
<dbReference type="SMART" id="SM01018">
    <property type="entry name" value="B12-binding_2"/>
    <property type="match status" value="1"/>
</dbReference>
<dbReference type="PROSITE" id="PS51337">
    <property type="entry name" value="B12_BINDING_NTER"/>
    <property type="match status" value="1"/>
</dbReference>
<dbReference type="Gene3D" id="3.40.50.280">
    <property type="entry name" value="Cobalamin-binding domain"/>
    <property type="match status" value="1"/>
</dbReference>
<dbReference type="PROSITE" id="PS51332">
    <property type="entry name" value="B12_BINDING"/>
    <property type="match status" value="1"/>
</dbReference>
<organism evidence="3 4">
    <name type="scientific">Desulfitobacterium chlororespirans DSM 11544</name>
    <dbReference type="NCBI Taxonomy" id="1121395"/>
    <lineage>
        <taxon>Bacteria</taxon>
        <taxon>Bacillati</taxon>
        <taxon>Bacillota</taxon>
        <taxon>Clostridia</taxon>
        <taxon>Eubacteriales</taxon>
        <taxon>Desulfitobacteriaceae</taxon>
        <taxon>Desulfitobacterium</taxon>
    </lineage>
</organism>
<dbReference type="GO" id="GO:0008705">
    <property type="term" value="F:methionine synthase activity"/>
    <property type="evidence" value="ECO:0007669"/>
    <property type="project" value="TreeGrafter"/>
</dbReference>
<feature type="domain" description="B12-binding N-terminal" evidence="2">
    <location>
        <begin position="1"/>
        <end position="88"/>
    </location>
</feature>
<dbReference type="InterPro" id="IPR036724">
    <property type="entry name" value="Cobalamin-bd_sf"/>
</dbReference>
<sequence>MRMVESMLVAAVTRLDVDKVLALAVSEIQSGKDSIEIIEETRQGMTQVGHLYDQGKYFLADLMMSAEIFKDVISLVSDQANAIAVMEPSATILFGTVKKDIHDIGKNLMISLLRFNGYKVIDLGVDVAPERFAEGCIEHRASIVCLSGLITQSYDSMRLTVQALEKMGLRPGVKVVIGGLVNEQVRQYTKADYWVKDCSEGVKLCSSLFNLKTHQEIS</sequence>
<dbReference type="Gene3D" id="1.10.1240.10">
    <property type="entry name" value="Methionine synthase domain"/>
    <property type="match status" value="1"/>
</dbReference>
<keyword evidence="4" id="KW-1185">Reference proteome</keyword>
<accession>A0A1M7UJ37</accession>
<name>A0A1M7UJ37_9FIRM</name>
<dbReference type="GO" id="GO:0005829">
    <property type="term" value="C:cytosol"/>
    <property type="evidence" value="ECO:0007669"/>
    <property type="project" value="TreeGrafter"/>
</dbReference>
<dbReference type="Pfam" id="PF02310">
    <property type="entry name" value="B12-binding"/>
    <property type="match status" value="1"/>
</dbReference>
<evidence type="ECO:0000313" key="3">
    <source>
        <dbReference type="EMBL" id="SHN82954.1"/>
    </source>
</evidence>
<dbReference type="EMBL" id="FRDN01000013">
    <property type="protein sequence ID" value="SHN82954.1"/>
    <property type="molecule type" value="Genomic_DNA"/>
</dbReference>
<gene>
    <name evidence="3" type="ORF">SAMN02745215_03909</name>
</gene>
<dbReference type="STRING" id="1121395.SAMN02745215_03909"/>
<dbReference type="GO" id="GO:0031419">
    <property type="term" value="F:cobalamin binding"/>
    <property type="evidence" value="ECO:0007669"/>
    <property type="project" value="InterPro"/>
</dbReference>
<proteinExistence type="predicted"/>
<dbReference type="PANTHER" id="PTHR45833">
    <property type="entry name" value="METHIONINE SYNTHASE"/>
    <property type="match status" value="1"/>
</dbReference>
<dbReference type="SUPFAM" id="SSF52242">
    <property type="entry name" value="Cobalamin (vitamin B12)-binding domain"/>
    <property type="match status" value="1"/>
</dbReference>
<dbReference type="InterPro" id="IPR036594">
    <property type="entry name" value="Meth_synthase_dom"/>
</dbReference>
<dbReference type="SUPFAM" id="SSF47644">
    <property type="entry name" value="Methionine synthase domain"/>
    <property type="match status" value="1"/>
</dbReference>
<dbReference type="Pfam" id="PF02607">
    <property type="entry name" value="B12-binding_2"/>
    <property type="match status" value="1"/>
</dbReference>
<dbReference type="InterPro" id="IPR003759">
    <property type="entry name" value="Cbl-bd_cap"/>
</dbReference>
<reference evidence="4" key="1">
    <citation type="submission" date="2016-12" db="EMBL/GenBank/DDBJ databases">
        <authorList>
            <person name="Varghese N."/>
            <person name="Submissions S."/>
        </authorList>
    </citation>
    <scope>NUCLEOTIDE SEQUENCE [LARGE SCALE GENOMIC DNA]</scope>
    <source>
        <strain evidence="4">DSM 11544</strain>
    </source>
</reference>
<protein>
    <submittedName>
        <fullName evidence="3">Methylmalonyl-CoA mutase C-terminal domain-containing protein</fullName>
    </submittedName>
</protein>
<dbReference type="GO" id="GO:0046872">
    <property type="term" value="F:metal ion binding"/>
    <property type="evidence" value="ECO:0007669"/>
    <property type="project" value="InterPro"/>
</dbReference>